<protein>
    <submittedName>
        <fullName evidence="3">Uncharacterized protein</fullName>
    </submittedName>
</protein>
<reference evidence="3 4" key="1">
    <citation type="submission" date="2016-10" db="EMBL/GenBank/DDBJ databases">
        <authorList>
            <person name="de Groot N.N."/>
        </authorList>
    </citation>
    <scope>NUCLEOTIDE SEQUENCE [LARGE SCALE GENOMIC DNA]</scope>
    <source>
        <strain evidence="3 4">LMG 27731</strain>
    </source>
</reference>
<gene>
    <name evidence="3" type="ORF">SAMN05192563_102471</name>
</gene>
<feature type="signal peptide" evidence="2">
    <location>
        <begin position="1"/>
        <end position="17"/>
    </location>
</feature>
<sequence length="65" mass="6100">MKWIVRSISVIASVALLAVGATGCRQNDNGTAGASPTGASNATVGPTAGIGPASGSLSTASGANQ</sequence>
<evidence type="ECO:0000313" key="4">
    <source>
        <dbReference type="Proteomes" id="UP000198844"/>
    </source>
</evidence>
<feature type="region of interest" description="Disordered" evidence="1">
    <location>
        <begin position="27"/>
        <end position="65"/>
    </location>
</feature>
<evidence type="ECO:0000313" key="3">
    <source>
        <dbReference type="EMBL" id="SFU24001.1"/>
    </source>
</evidence>
<organism evidence="3 4">
    <name type="scientific">Paraburkholderia aspalathi</name>
    <dbReference type="NCBI Taxonomy" id="1324617"/>
    <lineage>
        <taxon>Bacteria</taxon>
        <taxon>Pseudomonadati</taxon>
        <taxon>Pseudomonadota</taxon>
        <taxon>Betaproteobacteria</taxon>
        <taxon>Burkholderiales</taxon>
        <taxon>Burkholderiaceae</taxon>
        <taxon>Paraburkholderia</taxon>
    </lineage>
</organism>
<dbReference type="Proteomes" id="UP000198844">
    <property type="component" value="Unassembled WGS sequence"/>
</dbReference>
<evidence type="ECO:0000256" key="2">
    <source>
        <dbReference type="SAM" id="SignalP"/>
    </source>
</evidence>
<name>A0A1I7EJ93_9BURK</name>
<dbReference type="PROSITE" id="PS51257">
    <property type="entry name" value="PROKAR_LIPOPROTEIN"/>
    <property type="match status" value="1"/>
</dbReference>
<feature type="chain" id="PRO_5011717214" evidence="2">
    <location>
        <begin position="18"/>
        <end position="65"/>
    </location>
</feature>
<proteinExistence type="predicted"/>
<keyword evidence="2" id="KW-0732">Signal</keyword>
<dbReference type="EMBL" id="FPBH01000024">
    <property type="protein sequence ID" value="SFU24001.1"/>
    <property type="molecule type" value="Genomic_DNA"/>
</dbReference>
<feature type="compositionally biased region" description="Polar residues" evidence="1">
    <location>
        <begin position="27"/>
        <end position="44"/>
    </location>
</feature>
<evidence type="ECO:0000256" key="1">
    <source>
        <dbReference type="SAM" id="MobiDB-lite"/>
    </source>
</evidence>
<dbReference type="AlphaFoldDB" id="A0A1I7EJ93"/>
<feature type="compositionally biased region" description="Polar residues" evidence="1">
    <location>
        <begin position="55"/>
        <end position="65"/>
    </location>
</feature>
<accession>A0A1I7EJ93</accession>